<keyword evidence="2" id="KW-1185">Reference proteome</keyword>
<dbReference type="EMBL" id="CP098740">
    <property type="protein sequence ID" value="UZK58057.1"/>
    <property type="molecule type" value="Genomic_DNA"/>
</dbReference>
<evidence type="ECO:0000313" key="2">
    <source>
        <dbReference type="Proteomes" id="UP001164963"/>
    </source>
</evidence>
<dbReference type="InterPro" id="IPR009100">
    <property type="entry name" value="AcylCoA_DH/oxidase_NM_dom_sf"/>
</dbReference>
<name>A0ABY6Q0B8_9ACTN</name>
<evidence type="ECO:0000313" key="1">
    <source>
        <dbReference type="EMBL" id="UZK58057.1"/>
    </source>
</evidence>
<dbReference type="RefSeq" id="WP_265546584.1">
    <property type="nucleotide sequence ID" value="NZ_CP098740.1"/>
</dbReference>
<organism evidence="1 2">
    <name type="scientific">Streptomyces drozdowiczii</name>
    <dbReference type="NCBI Taxonomy" id="202862"/>
    <lineage>
        <taxon>Bacteria</taxon>
        <taxon>Bacillati</taxon>
        <taxon>Actinomycetota</taxon>
        <taxon>Actinomycetes</taxon>
        <taxon>Kitasatosporales</taxon>
        <taxon>Streptomycetaceae</taxon>
        <taxon>Streptomyces</taxon>
    </lineage>
</organism>
<reference evidence="1" key="1">
    <citation type="journal article" date="2022" name="Front. Microbiol.">
        <title>Mirubactin C rescues the lethal effect of cell wall biosynthesis mutations in Bacillus subtilis.</title>
        <authorList>
            <person name="Kepplinger B."/>
            <person name="Wen X."/>
            <person name="Tyler A.R."/>
            <person name="Kim B.Y."/>
            <person name="Brown J."/>
            <person name="Banks P."/>
            <person name="Dashti Y."/>
            <person name="Mackenzie E.S."/>
            <person name="Wills C."/>
            <person name="Kawai Y."/>
            <person name="Waldron K.J."/>
            <person name="Allenby N.E.E."/>
            <person name="Wu L.J."/>
            <person name="Hall M.J."/>
            <person name="Errington J."/>
        </authorList>
    </citation>
    <scope>NUCLEOTIDE SEQUENCE</scope>
    <source>
        <strain evidence="1">MDA8-470</strain>
    </source>
</reference>
<proteinExistence type="predicted"/>
<accession>A0ABY6Q0B8</accession>
<dbReference type="SUPFAM" id="SSF56645">
    <property type="entry name" value="Acyl-CoA dehydrogenase NM domain-like"/>
    <property type="match status" value="1"/>
</dbReference>
<dbReference type="Proteomes" id="UP001164963">
    <property type="component" value="Chromosome"/>
</dbReference>
<sequence>MSPVPVVERRRPSLTPVLRARLRTSAALSARSGEPDRAAVAELRASGLLALAVSEAYGGAGAGRPR</sequence>
<dbReference type="Gene3D" id="1.10.540.10">
    <property type="entry name" value="Acyl-CoA dehydrogenase/oxidase, N-terminal domain"/>
    <property type="match status" value="1"/>
</dbReference>
<gene>
    <name evidence="1" type="ORF">NEH16_31820</name>
</gene>
<protein>
    <submittedName>
        <fullName evidence="1">Acyl-CoA dehydrogenase family protein</fullName>
    </submittedName>
</protein>
<dbReference type="InterPro" id="IPR037069">
    <property type="entry name" value="AcylCoA_DH/ox_N_sf"/>
</dbReference>